<protein>
    <submittedName>
        <fullName evidence="1">Uncharacterized protein</fullName>
    </submittedName>
</protein>
<accession>A0ABW6P5P9</accession>
<comment type="caution">
    <text evidence="1">The sequence shown here is derived from an EMBL/GenBank/DDBJ whole genome shotgun (WGS) entry which is preliminary data.</text>
</comment>
<sequence length="90" mass="9859">MAGDFEFVEAENRWIIEGQKRVWADSTAMLSRLAAVQEAMYLPGGKLCWILPASQWRDVPEDAGQITIFGIKATFADVPTPMLAIECGGA</sequence>
<evidence type="ECO:0000313" key="1">
    <source>
        <dbReference type="EMBL" id="MFF0498481.1"/>
    </source>
</evidence>
<proteinExistence type="predicted"/>
<dbReference type="EMBL" id="JBIAMT010000003">
    <property type="protein sequence ID" value="MFF0498481.1"/>
    <property type="molecule type" value="Genomic_DNA"/>
</dbReference>
<dbReference type="RefSeq" id="WP_387395942.1">
    <property type="nucleotide sequence ID" value="NZ_JBIAMT010000003.1"/>
</dbReference>
<keyword evidence="2" id="KW-1185">Reference proteome</keyword>
<gene>
    <name evidence="1" type="ORF">ACFYU5_18895</name>
</gene>
<reference evidence="1 2" key="1">
    <citation type="submission" date="2024-10" db="EMBL/GenBank/DDBJ databases">
        <title>The Natural Products Discovery Center: Release of the First 8490 Sequenced Strains for Exploring Actinobacteria Biosynthetic Diversity.</title>
        <authorList>
            <person name="Kalkreuter E."/>
            <person name="Kautsar S.A."/>
            <person name="Yang D."/>
            <person name="Bader C.D."/>
            <person name="Teijaro C.N."/>
            <person name="Fluegel L."/>
            <person name="Davis C.M."/>
            <person name="Simpson J.R."/>
            <person name="Lauterbach L."/>
            <person name="Steele A.D."/>
            <person name="Gui C."/>
            <person name="Meng S."/>
            <person name="Li G."/>
            <person name="Viehrig K."/>
            <person name="Ye F."/>
            <person name="Su P."/>
            <person name="Kiefer A.F."/>
            <person name="Nichols A."/>
            <person name="Cepeda A.J."/>
            <person name="Yan W."/>
            <person name="Fan B."/>
            <person name="Jiang Y."/>
            <person name="Adhikari A."/>
            <person name="Zheng C.-J."/>
            <person name="Schuster L."/>
            <person name="Cowan T.M."/>
            <person name="Smanski M.J."/>
            <person name="Chevrette M.G."/>
            <person name="De Carvalho L.P.S."/>
            <person name="Shen B."/>
        </authorList>
    </citation>
    <scope>NUCLEOTIDE SEQUENCE [LARGE SCALE GENOMIC DNA]</scope>
    <source>
        <strain evidence="1 2">NPDC004119</strain>
    </source>
</reference>
<evidence type="ECO:0000313" key="2">
    <source>
        <dbReference type="Proteomes" id="UP001601442"/>
    </source>
</evidence>
<organism evidence="1 2">
    <name type="scientific">Nocardia aobensis</name>
    <dbReference type="NCBI Taxonomy" id="257277"/>
    <lineage>
        <taxon>Bacteria</taxon>
        <taxon>Bacillati</taxon>
        <taxon>Actinomycetota</taxon>
        <taxon>Actinomycetes</taxon>
        <taxon>Mycobacteriales</taxon>
        <taxon>Nocardiaceae</taxon>
        <taxon>Nocardia</taxon>
    </lineage>
</organism>
<dbReference type="Proteomes" id="UP001601442">
    <property type="component" value="Unassembled WGS sequence"/>
</dbReference>
<name>A0ABW6P5P9_9NOCA</name>